<accession>A0A0B0MHP7</accession>
<organism evidence="2 3">
    <name type="scientific">Gossypium arboreum</name>
    <name type="common">Tree cotton</name>
    <name type="synonym">Gossypium nanking</name>
    <dbReference type="NCBI Taxonomy" id="29729"/>
    <lineage>
        <taxon>Eukaryota</taxon>
        <taxon>Viridiplantae</taxon>
        <taxon>Streptophyta</taxon>
        <taxon>Embryophyta</taxon>
        <taxon>Tracheophyta</taxon>
        <taxon>Spermatophyta</taxon>
        <taxon>Magnoliopsida</taxon>
        <taxon>eudicotyledons</taxon>
        <taxon>Gunneridae</taxon>
        <taxon>Pentapetalae</taxon>
        <taxon>rosids</taxon>
        <taxon>malvids</taxon>
        <taxon>Malvales</taxon>
        <taxon>Malvaceae</taxon>
        <taxon>Malvoideae</taxon>
        <taxon>Gossypium</taxon>
    </lineage>
</organism>
<dbReference type="AlphaFoldDB" id="A0A0B0MHP7"/>
<reference evidence="3" key="1">
    <citation type="submission" date="2014-09" db="EMBL/GenBank/DDBJ databases">
        <authorList>
            <person name="Mudge J."/>
            <person name="Ramaraj T."/>
            <person name="Lindquist I.E."/>
            <person name="Bharti A.K."/>
            <person name="Sundararajan A."/>
            <person name="Cameron C.T."/>
            <person name="Woodward J.E."/>
            <person name="May G.D."/>
            <person name="Brubaker C."/>
            <person name="Broadhvest J."/>
            <person name="Wilkins T.A."/>
        </authorList>
    </citation>
    <scope>NUCLEOTIDE SEQUENCE</scope>
    <source>
        <strain evidence="3">cv. AKA8401</strain>
    </source>
</reference>
<feature type="compositionally biased region" description="Basic and acidic residues" evidence="1">
    <location>
        <begin position="1"/>
        <end position="23"/>
    </location>
</feature>
<dbReference type="EMBL" id="JRRC01060031">
    <property type="protein sequence ID" value="KHF98983.1"/>
    <property type="molecule type" value="Genomic_DNA"/>
</dbReference>
<evidence type="ECO:0000256" key="1">
    <source>
        <dbReference type="SAM" id="MobiDB-lite"/>
    </source>
</evidence>
<evidence type="ECO:0000313" key="3">
    <source>
        <dbReference type="Proteomes" id="UP000032142"/>
    </source>
</evidence>
<protein>
    <submittedName>
        <fullName evidence="2">Uncharacterized protein</fullName>
    </submittedName>
</protein>
<name>A0A0B0MHP7_GOSAR</name>
<dbReference type="Proteomes" id="UP000032142">
    <property type="component" value="Unassembled WGS sequence"/>
</dbReference>
<feature type="region of interest" description="Disordered" evidence="1">
    <location>
        <begin position="1"/>
        <end position="39"/>
    </location>
</feature>
<keyword evidence="3" id="KW-1185">Reference proteome</keyword>
<evidence type="ECO:0000313" key="2">
    <source>
        <dbReference type="EMBL" id="KHF98983.1"/>
    </source>
</evidence>
<sequence length="39" mass="4232">MINGPKTEKMGQRTKSTRLEIPHTSRLHGRVNLAGSGTA</sequence>
<gene>
    <name evidence="2" type="ORF">F383_37966</name>
</gene>
<comment type="caution">
    <text evidence="2">The sequence shown here is derived from an EMBL/GenBank/DDBJ whole genome shotgun (WGS) entry which is preliminary data.</text>
</comment>
<proteinExistence type="predicted"/>